<proteinExistence type="predicted"/>
<keyword evidence="2" id="KW-0812">Transmembrane</keyword>
<sequence>MIRVNVTRKSCVYTLCATRPCHRGTCVAQSPSKFTCHCPEGYRGRHCETTLAIYREDVGLSFSSLFAICICFMALLVW</sequence>
<evidence type="ECO:0000259" key="3">
    <source>
        <dbReference type="PROSITE" id="PS50026"/>
    </source>
</evidence>
<dbReference type="FunFam" id="2.10.25.10:FF:000765">
    <property type="entry name" value="neural-cadherin-like isoform X2"/>
    <property type="match status" value="1"/>
</dbReference>
<keyword evidence="2" id="KW-0472">Membrane</keyword>
<dbReference type="Pfam" id="PF00008">
    <property type="entry name" value="EGF"/>
    <property type="match status" value="1"/>
</dbReference>
<feature type="disulfide bond" evidence="1">
    <location>
        <begin position="38"/>
        <end position="47"/>
    </location>
</feature>
<gene>
    <name evidence="4" type="ORF">F7725_026843</name>
</gene>
<keyword evidence="2" id="KW-1133">Transmembrane helix</keyword>
<keyword evidence="1" id="KW-1015">Disulfide bond</keyword>
<comment type="caution">
    <text evidence="1">Lacks conserved residue(s) required for the propagation of feature annotation.</text>
</comment>
<evidence type="ECO:0000313" key="4">
    <source>
        <dbReference type="EMBL" id="KAF3833178.1"/>
    </source>
</evidence>
<dbReference type="OrthoDB" id="6252479at2759"/>
<dbReference type="Proteomes" id="UP000518266">
    <property type="component" value="Unassembled WGS sequence"/>
</dbReference>
<evidence type="ECO:0000256" key="2">
    <source>
        <dbReference type="SAM" id="Phobius"/>
    </source>
</evidence>
<feature type="disulfide bond" evidence="1">
    <location>
        <begin position="16"/>
        <end position="26"/>
    </location>
</feature>
<dbReference type="CDD" id="cd00054">
    <property type="entry name" value="EGF_CA"/>
    <property type="match status" value="1"/>
</dbReference>
<organism evidence="4 5">
    <name type="scientific">Dissostichus mawsoni</name>
    <name type="common">Antarctic cod</name>
    <dbReference type="NCBI Taxonomy" id="36200"/>
    <lineage>
        <taxon>Eukaryota</taxon>
        <taxon>Metazoa</taxon>
        <taxon>Chordata</taxon>
        <taxon>Craniata</taxon>
        <taxon>Vertebrata</taxon>
        <taxon>Euteleostomi</taxon>
        <taxon>Actinopterygii</taxon>
        <taxon>Neopterygii</taxon>
        <taxon>Teleostei</taxon>
        <taxon>Neoteleostei</taxon>
        <taxon>Acanthomorphata</taxon>
        <taxon>Eupercaria</taxon>
        <taxon>Perciformes</taxon>
        <taxon>Notothenioidei</taxon>
        <taxon>Nototheniidae</taxon>
        <taxon>Dissostichus</taxon>
    </lineage>
</organism>
<comment type="caution">
    <text evidence="4">The sequence shown here is derived from an EMBL/GenBank/DDBJ whole genome shotgun (WGS) entry which is preliminary data.</text>
</comment>
<feature type="domain" description="EGF-like" evidence="3">
    <location>
        <begin position="12"/>
        <end position="48"/>
    </location>
</feature>
<reference evidence="4 5" key="1">
    <citation type="submission" date="2020-03" db="EMBL/GenBank/DDBJ databases">
        <title>Dissostichus mawsoni Genome sequencing and assembly.</title>
        <authorList>
            <person name="Park H."/>
        </authorList>
    </citation>
    <scope>NUCLEOTIDE SEQUENCE [LARGE SCALE GENOMIC DNA]</scope>
    <source>
        <strain evidence="4">DM0001</strain>
        <tissue evidence="4">Muscle</tissue>
    </source>
</reference>
<accession>A0A7J5X9R3</accession>
<evidence type="ECO:0000256" key="1">
    <source>
        <dbReference type="PROSITE-ProRule" id="PRU00076"/>
    </source>
</evidence>
<protein>
    <recommendedName>
        <fullName evidence="3">EGF-like domain-containing protein</fullName>
    </recommendedName>
</protein>
<keyword evidence="1" id="KW-0245">EGF-like domain</keyword>
<name>A0A7J5X9R3_DISMA</name>
<dbReference type="PROSITE" id="PS01186">
    <property type="entry name" value="EGF_2"/>
    <property type="match status" value="1"/>
</dbReference>
<dbReference type="Gene3D" id="2.10.25.10">
    <property type="entry name" value="Laminin"/>
    <property type="match status" value="1"/>
</dbReference>
<dbReference type="SUPFAM" id="SSF57196">
    <property type="entry name" value="EGF/Laminin"/>
    <property type="match status" value="1"/>
</dbReference>
<dbReference type="SMART" id="SM00181">
    <property type="entry name" value="EGF"/>
    <property type="match status" value="1"/>
</dbReference>
<feature type="transmembrane region" description="Helical" evidence="2">
    <location>
        <begin position="58"/>
        <end position="77"/>
    </location>
</feature>
<keyword evidence="5" id="KW-1185">Reference proteome</keyword>
<dbReference type="PROSITE" id="PS50026">
    <property type="entry name" value="EGF_3"/>
    <property type="match status" value="1"/>
</dbReference>
<dbReference type="AlphaFoldDB" id="A0A7J5X9R3"/>
<dbReference type="EMBL" id="JAAKFY010000027">
    <property type="protein sequence ID" value="KAF3833178.1"/>
    <property type="molecule type" value="Genomic_DNA"/>
</dbReference>
<evidence type="ECO:0000313" key="5">
    <source>
        <dbReference type="Proteomes" id="UP000518266"/>
    </source>
</evidence>
<dbReference type="PROSITE" id="PS00022">
    <property type="entry name" value="EGF_1"/>
    <property type="match status" value="1"/>
</dbReference>
<dbReference type="InterPro" id="IPR000742">
    <property type="entry name" value="EGF"/>
</dbReference>